<evidence type="ECO:0000313" key="1">
    <source>
        <dbReference type="EMBL" id="SBW84573.1"/>
    </source>
</evidence>
<sequence>MNTQTEGADCQLTPEMQLATLLCIQSLFNEGFKATSIVGKLAEKVVNSAEREGWEKVMANLIQESSLNNSLIGTGLFTTSIERILAIIERPDRAIEVAIDLLKAIR</sequence>
<dbReference type="Proteomes" id="UP000245431">
    <property type="component" value="Chromosome PVE_r2"/>
</dbReference>
<proteinExistence type="predicted"/>
<evidence type="ECO:0000313" key="2">
    <source>
        <dbReference type="Proteomes" id="UP000245431"/>
    </source>
</evidence>
<organism evidence="1 2">
    <name type="scientific">Pseudomonas veronii 1YdBTEX2</name>
    <dbReference type="NCBI Taxonomy" id="1295141"/>
    <lineage>
        <taxon>Bacteria</taxon>
        <taxon>Pseudomonadati</taxon>
        <taxon>Pseudomonadota</taxon>
        <taxon>Gammaproteobacteria</taxon>
        <taxon>Pseudomonadales</taxon>
        <taxon>Pseudomonadaceae</taxon>
        <taxon>Pseudomonas</taxon>
    </lineage>
</organism>
<gene>
    <name evidence="1" type="ORF">PVE_R2G0547</name>
</gene>
<name>A0A1D3K877_PSEVE</name>
<reference evidence="2" key="1">
    <citation type="submission" date="2016-07" db="EMBL/GenBank/DDBJ databases">
        <authorList>
            <person name="Florea S."/>
            <person name="Webb J.S."/>
            <person name="Jaromczyk J."/>
            <person name="Schardl C.L."/>
        </authorList>
    </citation>
    <scope>NUCLEOTIDE SEQUENCE [LARGE SCALE GENOMIC DNA]</scope>
    <source>
        <strain evidence="2">1YdBTEX2</strain>
    </source>
</reference>
<protein>
    <submittedName>
        <fullName evidence="1">Uncharacterized protein</fullName>
    </submittedName>
</protein>
<dbReference type="AlphaFoldDB" id="A0A1D3K877"/>
<accession>A0A1D3K877</accession>
<dbReference type="EMBL" id="LT599584">
    <property type="protein sequence ID" value="SBW84573.1"/>
    <property type="molecule type" value="Genomic_DNA"/>
</dbReference>